<keyword evidence="1" id="KW-0472">Membrane</keyword>
<reference evidence="2 3" key="1">
    <citation type="submission" date="2020-08" db="EMBL/GenBank/DDBJ databases">
        <title>Genome public.</title>
        <authorList>
            <person name="Liu C."/>
            <person name="Sun Q."/>
        </authorList>
    </citation>
    <scope>NUCLEOTIDE SEQUENCE [LARGE SCALE GENOMIC DNA]</scope>
    <source>
        <strain evidence="2 3">BX4</strain>
    </source>
</reference>
<sequence length="118" mass="12272">MKKVAVIFLKETLIQMIISTVLLALIAFVVLKISPSVATIKIMVLIIYGIASFCGGVIVGKVMESRKFVWGALAGLIYFAIIFLTALISKGSVSSGSVGLFSGCIVSVVAGTIGGMLS</sequence>
<dbReference type="Proteomes" id="UP000597877">
    <property type="component" value="Unassembled WGS sequence"/>
</dbReference>
<feature type="transmembrane region" description="Helical" evidence="1">
    <location>
        <begin position="12"/>
        <end position="31"/>
    </location>
</feature>
<dbReference type="InterPro" id="IPR023804">
    <property type="entry name" value="DUF3792_TM"/>
</dbReference>
<comment type="caution">
    <text evidence="2">The sequence shown here is derived from an EMBL/GenBank/DDBJ whole genome shotgun (WGS) entry which is preliminary data.</text>
</comment>
<gene>
    <name evidence="2" type="ORF">H8S00_05740</name>
</gene>
<keyword evidence="1" id="KW-1133">Transmembrane helix</keyword>
<evidence type="ECO:0000256" key="1">
    <source>
        <dbReference type="SAM" id="Phobius"/>
    </source>
</evidence>
<dbReference type="Pfam" id="PF12670">
    <property type="entry name" value="DUF3792"/>
    <property type="match status" value="1"/>
</dbReference>
<protein>
    <submittedName>
        <fullName evidence="2">TIGR04086 family membrane protein</fullName>
    </submittedName>
</protein>
<keyword evidence="1" id="KW-0812">Transmembrane</keyword>
<evidence type="ECO:0000313" key="2">
    <source>
        <dbReference type="EMBL" id="MBC5667485.1"/>
    </source>
</evidence>
<name>A0ABR7F417_9FIRM</name>
<feature type="transmembrane region" description="Helical" evidence="1">
    <location>
        <begin position="37"/>
        <end position="59"/>
    </location>
</feature>
<feature type="transmembrane region" description="Helical" evidence="1">
    <location>
        <begin position="68"/>
        <end position="88"/>
    </location>
</feature>
<feature type="transmembrane region" description="Helical" evidence="1">
    <location>
        <begin position="100"/>
        <end position="117"/>
    </location>
</feature>
<keyword evidence="3" id="KW-1185">Reference proteome</keyword>
<dbReference type="RefSeq" id="WP_118588524.1">
    <property type="nucleotide sequence ID" value="NZ_JACOOZ010000003.1"/>
</dbReference>
<dbReference type="EMBL" id="JACOOZ010000003">
    <property type="protein sequence ID" value="MBC5667485.1"/>
    <property type="molecule type" value="Genomic_DNA"/>
</dbReference>
<dbReference type="NCBIfam" id="TIGR04086">
    <property type="entry name" value="TIGR04086_membr"/>
    <property type="match status" value="1"/>
</dbReference>
<organism evidence="2 3">
    <name type="scientific">Eubacterium segne</name>
    <dbReference type="NCBI Taxonomy" id="2763045"/>
    <lineage>
        <taxon>Bacteria</taxon>
        <taxon>Bacillati</taxon>
        <taxon>Bacillota</taxon>
        <taxon>Clostridia</taxon>
        <taxon>Eubacteriales</taxon>
        <taxon>Eubacteriaceae</taxon>
        <taxon>Eubacterium</taxon>
    </lineage>
</organism>
<evidence type="ECO:0000313" key="3">
    <source>
        <dbReference type="Proteomes" id="UP000597877"/>
    </source>
</evidence>
<proteinExistence type="predicted"/>
<accession>A0ABR7F417</accession>